<reference evidence="1 2" key="1">
    <citation type="journal article" date="2020" name="Biotechnol. Biofuels">
        <title>New insights from the biogas microbiome by comprehensive genome-resolved metagenomics of nearly 1600 species originating from multiple anaerobic digesters.</title>
        <authorList>
            <person name="Campanaro S."/>
            <person name="Treu L."/>
            <person name="Rodriguez-R L.M."/>
            <person name="Kovalovszki A."/>
            <person name="Ziels R.M."/>
            <person name="Maus I."/>
            <person name="Zhu X."/>
            <person name="Kougias P.G."/>
            <person name="Basile A."/>
            <person name="Luo G."/>
            <person name="Schluter A."/>
            <person name="Konstantinidis K.T."/>
            <person name="Angelidaki I."/>
        </authorList>
    </citation>
    <scope>NUCLEOTIDE SEQUENCE [LARGE SCALE GENOMIC DNA]</scope>
    <source>
        <strain evidence="1">AS05jafATM_89</strain>
    </source>
</reference>
<evidence type="ECO:0000313" key="2">
    <source>
        <dbReference type="Proteomes" id="UP000576550"/>
    </source>
</evidence>
<dbReference type="AlphaFoldDB" id="A0A832QHB0"/>
<name>A0A832QHB0_9BACT</name>
<dbReference type="EMBL" id="DUTP01000003">
    <property type="protein sequence ID" value="HHX99387.1"/>
    <property type="molecule type" value="Genomic_DNA"/>
</dbReference>
<comment type="caution">
    <text evidence="1">The sequence shown here is derived from an EMBL/GenBank/DDBJ whole genome shotgun (WGS) entry which is preliminary data.</text>
</comment>
<sequence length="48" mass="5507">MKKHIKLKDVRKDIPGKCMTQEEVLKSAEHTENRHVKVYWAGDVGGES</sequence>
<protein>
    <submittedName>
        <fullName evidence="1">Uncharacterized protein</fullName>
    </submittedName>
</protein>
<evidence type="ECO:0000313" key="1">
    <source>
        <dbReference type="EMBL" id="HHX99387.1"/>
    </source>
</evidence>
<organism evidence="1 2">
    <name type="scientific">Candidatus Dojkabacteria bacterium</name>
    <dbReference type="NCBI Taxonomy" id="2099670"/>
    <lineage>
        <taxon>Bacteria</taxon>
        <taxon>Candidatus Dojkabacteria</taxon>
    </lineage>
</organism>
<accession>A0A832QHB0</accession>
<proteinExistence type="predicted"/>
<dbReference type="Proteomes" id="UP000576550">
    <property type="component" value="Unassembled WGS sequence"/>
</dbReference>
<gene>
    <name evidence="1" type="ORF">GX533_01755</name>
</gene>